<evidence type="ECO:0000256" key="1">
    <source>
        <dbReference type="ARBA" id="ARBA00006484"/>
    </source>
</evidence>
<protein>
    <submittedName>
        <fullName evidence="3">NAD(P)-binding protein</fullName>
    </submittedName>
</protein>
<dbReference type="Pfam" id="PF13561">
    <property type="entry name" value="adh_short_C2"/>
    <property type="match status" value="1"/>
</dbReference>
<dbReference type="GO" id="GO:0016616">
    <property type="term" value="F:oxidoreductase activity, acting on the CH-OH group of donors, NAD or NADP as acceptor"/>
    <property type="evidence" value="ECO:0007669"/>
    <property type="project" value="TreeGrafter"/>
</dbReference>
<comment type="similarity">
    <text evidence="1">Belongs to the short-chain dehydrogenases/reductases (SDR) family.</text>
</comment>
<dbReference type="SUPFAM" id="SSF51735">
    <property type="entry name" value="NAD(P)-binding Rossmann-fold domains"/>
    <property type="match status" value="1"/>
</dbReference>
<evidence type="ECO:0000313" key="3">
    <source>
        <dbReference type="EMBL" id="KXS14484.1"/>
    </source>
</evidence>
<evidence type="ECO:0000256" key="2">
    <source>
        <dbReference type="ARBA" id="ARBA00023002"/>
    </source>
</evidence>
<keyword evidence="4" id="KW-1185">Reference proteome</keyword>
<dbReference type="PANTHER" id="PTHR42760">
    <property type="entry name" value="SHORT-CHAIN DEHYDROGENASES/REDUCTASES FAMILY MEMBER"/>
    <property type="match status" value="1"/>
</dbReference>
<dbReference type="OrthoDB" id="1669814at2759"/>
<organism evidence="3 4">
    <name type="scientific">Gonapodya prolifera (strain JEL478)</name>
    <name type="common">Monoblepharis prolifera</name>
    <dbReference type="NCBI Taxonomy" id="1344416"/>
    <lineage>
        <taxon>Eukaryota</taxon>
        <taxon>Fungi</taxon>
        <taxon>Fungi incertae sedis</taxon>
        <taxon>Chytridiomycota</taxon>
        <taxon>Chytridiomycota incertae sedis</taxon>
        <taxon>Monoblepharidomycetes</taxon>
        <taxon>Monoblepharidales</taxon>
        <taxon>Gonapodyaceae</taxon>
        <taxon>Gonapodya</taxon>
    </lineage>
</organism>
<dbReference type="InterPro" id="IPR002347">
    <property type="entry name" value="SDR_fam"/>
</dbReference>
<gene>
    <name evidence="3" type="ORF">M427DRAFT_33166</name>
</gene>
<dbReference type="STRING" id="1344416.A0A139AD21"/>
<name>A0A139AD21_GONPJ</name>
<proteinExistence type="inferred from homology"/>
<evidence type="ECO:0000313" key="4">
    <source>
        <dbReference type="Proteomes" id="UP000070544"/>
    </source>
</evidence>
<dbReference type="InterPro" id="IPR036291">
    <property type="entry name" value="NAD(P)-bd_dom_sf"/>
</dbReference>
<dbReference type="PANTHER" id="PTHR42760:SF133">
    <property type="entry name" value="3-OXOACYL-[ACYL-CARRIER-PROTEIN] REDUCTASE"/>
    <property type="match status" value="1"/>
</dbReference>
<dbReference type="CDD" id="cd05233">
    <property type="entry name" value="SDR_c"/>
    <property type="match status" value="1"/>
</dbReference>
<dbReference type="Gene3D" id="3.40.50.720">
    <property type="entry name" value="NAD(P)-binding Rossmann-like Domain"/>
    <property type="match status" value="1"/>
</dbReference>
<sequence>MTRKLSTIDNSIAGKVAVVTGAGSGLGRATAHLLSDYDVKVAALDTNLDSIRTVVGEITAVYGEGAAHGWKCDVRSMVEIQEIVQQCLGFEANQWTSPNSEKRIQFLMDVNVTGTARMISASTPHLAKAATEVDRPRLTKTPWVNPSRIINVDSAGPSGSTAYDISKRAVMGITRSACIRLGPMGIAVNAVCPGPILTPLTKAYTSPFINEIAKIKPNRRAELLEDEAQGIVIMCMPGMSAMHGHFTMVDGGVNLKKYGHTYDFDALEATGVKGK</sequence>
<dbReference type="Proteomes" id="UP000070544">
    <property type="component" value="Unassembled WGS sequence"/>
</dbReference>
<dbReference type="AlphaFoldDB" id="A0A139AD21"/>
<keyword evidence="2" id="KW-0560">Oxidoreductase</keyword>
<accession>A0A139AD21</accession>
<dbReference type="EMBL" id="KQ965769">
    <property type="protein sequence ID" value="KXS14484.1"/>
    <property type="molecule type" value="Genomic_DNA"/>
</dbReference>
<reference evidence="3 4" key="1">
    <citation type="journal article" date="2015" name="Genome Biol. Evol.">
        <title>Phylogenomic analyses indicate that early fungi evolved digesting cell walls of algal ancestors of land plants.</title>
        <authorList>
            <person name="Chang Y."/>
            <person name="Wang S."/>
            <person name="Sekimoto S."/>
            <person name="Aerts A.L."/>
            <person name="Choi C."/>
            <person name="Clum A."/>
            <person name="LaButti K.M."/>
            <person name="Lindquist E.A."/>
            <person name="Yee Ngan C."/>
            <person name="Ohm R.A."/>
            <person name="Salamov A.A."/>
            <person name="Grigoriev I.V."/>
            <person name="Spatafora J.W."/>
            <person name="Berbee M.L."/>
        </authorList>
    </citation>
    <scope>NUCLEOTIDE SEQUENCE [LARGE SCALE GENOMIC DNA]</scope>
    <source>
        <strain evidence="3 4">JEL478</strain>
    </source>
</reference>
<dbReference type="PRINTS" id="PR00081">
    <property type="entry name" value="GDHRDH"/>
</dbReference>